<evidence type="ECO:0000256" key="2">
    <source>
        <dbReference type="SAM" id="MobiDB-lite"/>
    </source>
</evidence>
<gene>
    <name evidence="3" type="ORF">AB1Y20_022239</name>
</gene>
<feature type="compositionally biased region" description="Basic and acidic residues" evidence="2">
    <location>
        <begin position="38"/>
        <end position="49"/>
    </location>
</feature>
<feature type="region of interest" description="Disordered" evidence="2">
    <location>
        <begin position="163"/>
        <end position="218"/>
    </location>
</feature>
<proteinExistence type="inferred from homology"/>
<comment type="caution">
    <text evidence="3">The sequence shown here is derived from an EMBL/GenBank/DDBJ whole genome shotgun (WGS) entry which is preliminary data.</text>
</comment>
<feature type="compositionally biased region" description="Acidic residues" evidence="2">
    <location>
        <begin position="209"/>
        <end position="218"/>
    </location>
</feature>
<dbReference type="PANTHER" id="PTHR23035">
    <property type="entry name" value="CILIA- AND FLAGELLA-ASSOCIATED PROTEIN 97-RELATED"/>
    <property type="match status" value="1"/>
</dbReference>
<evidence type="ECO:0000256" key="1">
    <source>
        <dbReference type="ARBA" id="ARBA00008315"/>
    </source>
</evidence>
<evidence type="ECO:0000313" key="3">
    <source>
        <dbReference type="EMBL" id="KAL1520669.1"/>
    </source>
</evidence>
<name>A0AB34JGI3_PRYPA</name>
<organism evidence="3 4">
    <name type="scientific">Prymnesium parvum</name>
    <name type="common">Toxic golden alga</name>
    <dbReference type="NCBI Taxonomy" id="97485"/>
    <lineage>
        <taxon>Eukaryota</taxon>
        <taxon>Haptista</taxon>
        <taxon>Haptophyta</taxon>
        <taxon>Prymnesiophyceae</taxon>
        <taxon>Prymnesiales</taxon>
        <taxon>Prymnesiaceae</taxon>
        <taxon>Prymnesium</taxon>
    </lineage>
</organism>
<accession>A0AB34JGI3</accession>
<comment type="similarity">
    <text evidence="1">Belongs to the CFAP97 family.</text>
</comment>
<dbReference type="EMBL" id="JBGBPQ010000008">
    <property type="protein sequence ID" value="KAL1520669.1"/>
    <property type="molecule type" value="Genomic_DNA"/>
</dbReference>
<dbReference type="PANTHER" id="PTHR23035:SF2">
    <property type="entry name" value="KIAA1430 HOMOLOGUE"/>
    <property type="match status" value="1"/>
</dbReference>
<dbReference type="InterPro" id="IPR038791">
    <property type="entry name" value="Cfap97/Hemingway"/>
</dbReference>
<reference evidence="3 4" key="1">
    <citation type="journal article" date="2024" name="Science">
        <title>Giant polyketide synthase enzymes in the biosynthesis of giant marine polyether toxins.</title>
        <authorList>
            <person name="Fallon T.R."/>
            <person name="Shende V.V."/>
            <person name="Wierzbicki I.H."/>
            <person name="Pendleton A.L."/>
            <person name="Watervoot N.F."/>
            <person name="Auber R.P."/>
            <person name="Gonzalez D.J."/>
            <person name="Wisecaver J.H."/>
            <person name="Moore B.S."/>
        </authorList>
    </citation>
    <scope>NUCLEOTIDE SEQUENCE [LARGE SCALE GENOMIC DNA]</scope>
    <source>
        <strain evidence="3 4">12B1</strain>
    </source>
</reference>
<feature type="compositionally biased region" description="Low complexity" evidence="2">
    <location>
        <begin position="26"/>
        <end position="35"/>
    </location>
</feature>
<protein>
    <submittedName>
        <fullName evidence="3">Uncharacterized protein</fullName>
    </submittedName>
</protein>
<dbReference type="AlphaFoldDB" id="A0AB34JGI3"/>
<dbReference type="Proteomes" id="UP001515480">
    <property type="component" value="Unassembled WGS sequence"/>
</dbReference>
<keyword evidence="4" id="KW-1185">Reference proteome</keyword>
<sequence length="218" mass="24949">MPGQPRPMWASNRLCEAVSLHRSQQRHQQNVRNVRPMIDNRDPRRERSSNSKGARLQAERNAQIMHENNILLHKLSRVLTREAAVPRAQLLTRGLNENTRREEREKIDRDNLQLLRRLQDVKPTLDPAGSLLMKHKEHSRLLANHRNFAANPFLLSNGPLPAGSGAAAVRRRPCSAPVEETKRRAQPSEQQEDDPSTNRGPHPPSEEFLPVEEHDDES</sequence>
<evidence type="ECO:0000313" key="4">
    <source>
        <dbReference type="Proteomes" id="UP001515480"/>
    </source>
</evidence>
<feature type="region of interest" description="Disordered" evidence="2">
    <location>
        <begin position="21"/>
        <end position="57"/>
    </location>
</feature>
<dbReference type="InterPro" id="IPR029488">
    <property type="entry name" value="Hmw/CFAP97"/>
</dbReference>
<dbReference type="Pfam" id="PF13879">
    <property type="entry name" value="Hmw_CFAP97"/>
    <property type="match status" value="1"/>
</dbReference>